<accession>A0A1K2A135</accession>
<sequence length="268" mass="28660">MDASDPTLIMGLHGVFHRHPWIDRLLAENDLEDEDVFSLAVARAEAYGWSSTHLGRGPLDGLRWGHNDAGEDWIEDNRVRQLAWLQVAVEEQLRGQRLPLLPVATVLSDVLHHMGTYTLTGLHTVAPLQLSTDDSLVYLSQAADWVAAAGPGPAADCVLTIAARESADLSNRAQDVNVLVLERSFGRLAIHPGRPSVPAGGLAPSLVGEVQTEGMRNAASIHCSLPAWSLDTAVWAAEVTAAAVRDTGVTEPVLLTVSRNGGDLAQNA</sequence>
<evidence type="ECO:0000313" key="1">
    <source>
        <dbReference type="EMBL" id="SFX79755.1"/>
    </source>
</evidence>
<evidence type="ECO:0000313" key="2">
    <source>
        <dbReference type="Proteomes" id="UP000181909"/>
    </source>
</evidence>
<gene>
    <name evidence="1" type="ORF">SAMN02787144_1006199</name>
</gene>
<name>A0A1K2A135_STRAR</name>
<dbReference type="RefSeq" id="WP_079179453.1">
    <property type="nucleotide sequence ID" value="NZ_CP108284.1"/>
</dbReference>
<dbReference type="EMBL" id="FPJO01000006">
    <property type="protein sequence ID" value="SFX79755.1"/>
    <property type="molecule type" value="Genomic_DNA"/>
</dbReference>
<dbReference type="OrthoDB" id="4306290at2"/>
<reference evidence="1 2" key="1">
    <citation type="submission" date="2016-11" db="EMBL/GenBank/DDBJ databases">
        <authorList>
            <person name="Jaros S."/>
            <person name="Januszkiewicz K."/>
            <person name="Wedrychowicz H."/>
        </authorList>
    </citation>
    <scope>NUCLEOTIDE SEQUENCE [LARGE SCALE GENOMIC DNA]</scope>
    <source>
        <strain evidence="1 2">OK807</strain>
    </source>
</reference>
<proteinExistence type="predicted"/>
<protein>
    <submittedName>
        <fullName evidence="1">Uncharacterized protein</fullName>
    </submittedName>
</protein>
<organism evidence="1 2">
    <name type="scientific">Streptomyces atratus</name>
    <dbReference type="NCBI Taxonomy" id="1893"/>
    <lineage>
        <taxon>Bacteria</taxon>
        <taxon>Bacillati</taxon>
        <taxon>Actinomycetota</taxon>
        <taxon>Actinomycetes</taxon>
        <taxon>Kitasatosporales</taxon>
        <taxon>Streptomycetaceae</taxon>
        <taxon>Streptomyces</taxon>
    </lineage>
</organism>
<dbReference type="Proteomes" id="UP000181909">
    <property type="component" value="Unassembled WGS sequence"/>
</dbReference>
<dbReference type="AlphaFoldDB" id="A0A1K2A135"/>